<dbReference type="InterPro" id="IPR027791">
    <property type="entry name" value="Galactosyl_T_C"/>
</dbReference>
<dbReference type="AlphaFoldDB" id="A0A327QBS5"/>
<comment type="caution">
    <text evidence="4">The sequence shown here is derived from an EMBL/GenBank/DDBJ whole genome shotgun (WGS) entry which is preliminary data.</text>
</comment>
<evidence type="ECO:0000256" key="1">
    <source>
        <dbReference type="ARBA" id="ARBA00022679"/>
    </source>
</evidence>
<organism evidence="4 5">
    <name type="scientific">Chitinophaga skermanii</name>
    <dbReference type="NCBI Taxonomy" id="331697"/>
    <lineage>
        <taxon>Bacteria</taxon>
        <taxon>Pseudomonadati</taxon>
        <taxon>Bacteroidota</taxon>
        <taxon>Chitinophagia</taxon>
        <taxon>Chitinophagales</taxon>
        <taxon>Chitinophagaceae</taxon>
        <taxon>Chitinophaga</taxon>
    </lineage>
</organism>
<dbReference type="SUPFAM" id="SSF53448">
    <property type="entry name" value="Nucleotide-diphospho-sugar transferases"/>
    <property type="match status" value="1"/>
</dbReference>
<gene>
    <name evidence="4" type="ORF">LX64_03939</name>
</gene>
<evidence type="ECO:0000313" key="5">
    <source>
        <dbReference type="Proteomes" id="UP000249547"/>
    </source>
</evidence>
<dbReference type="RefSeq" id="WP_111599350.1">
    <property type="nucleotide sequence ID" value="NZ_QLLL01000007.1"/>
</dbReference>
<dbReference type="Gene3D" id="3.90.550.10">
    <property type="entry name" value="Spore Coat Polysaccharide Biosynthesis Protein SpsA, Chain A"/>
    <property type="match status" value="1"/>
</dbReference>
<dbReference type="CDD" id="cd06420">
    <property type="entry name" value="GT2_Chondriotin_Pol_N"/>
    <property type="match status" value="1"/>
</dbReference>
<dbReference type="PANTHER" id="PTHR43685:SF3">
    <property type="entry name" value="SLR2126 PROTEIN"/>
    <property type="match status" value="1"/>
</dbReference>
<keyword evidence="1 4" id="KW-0808">Transferase</keyword>
<dbReference type="InterPro" id="IPR001173">
    <property type="entry name" value="Glyco_trans_2-like"/>
</dbReference>
<feature type="domain" description="Galactosyltransferase C-terminal" evidence="3">
    <location>
        <begin position="160"/>
        <end position="228"/>
    </location>
</feature>
<dbReference type="Pfam" id="PF02709">
    <property type="entry name" value="Glyco_transf_7C"/>
    <property type="match status" value="1"/>
</dbReference>
<proteinExistence type="predicted"/>
<dbReference type="GO" id="GO:0016757">
    <property type="term" value="F:glycosyltransferase activity"/>
    <property type="evidence" value="ECO:0007669"/>
    <property type="project" value="UniProtKB-KW"/>
</dbReference>
<feature type="domain" description="Glycosyltransferase 2-like" evidence="2">
    <location>
        <begin position="4"/>
        <end position="133"/>
    </location>
</feature>
<dbReference type="EMBL" id="QLLL01000007">
    <property type="protein sequence ID" value="RAJ01721.1"/>
    <property type="molecule type" value="Genomic_DNA"/>
</dbReference>
<sequence length="262" mass="30467">MTSSLIIATYNWPQALELVLLSILNQTKMPHEIIIADDGSREDTKALIDAFRPKFNIPIVHVWQPDNGFQKTQILNKAVKASKGDYIIQMDGDIVAHPQFIEDHIEKSLKGYFIRGSRCMLSEEHTKKVLAEKNFNINWHDKNIKNRFNAMRSTFLAFFYIGNKRNANDVIGCNTSFWKEDFIKVNGYDNNLNGWGHEDIELAARFINNKVYKHRVKYLAIGFHLHHKISSRHNESVNKQHYYKIVKEKIKTCENGYAQVTL</sequence>
<protein>
    <submittedName>
        <fullName evidence="4">Galactosyltransferase-like protein</fullName>
    </submittedName>
</protein>
<dbReference type="InterPro" id="IPR029044">
    <property type="entry name" value="Nucleotide-diphossugar_trans"/>
</dbReference>
<reference evidence="4 5" key="1">
    <citation type="submission" date="2018-06" db="EMBL/GenBank/DDBJ databases">
        <title>Genomic Encyclopedia of Archaeal and Bacterial Type Strains, Phase II (KMG-II): from individual species to whole genera.</title>
        <authorList>
            <person name="Goeker M."/>
        </authorList>
    </citation>
    <scope>NUCLEOTIDE SEQUENCE [LARGE SCALE GENOMIC DNA]</scope>
    <source>
        <strain evidence="4 5">DSM 23857</strain>
    </source>
</reference>
<keyword evidence="4" id="KW-0328">Glycosyltransferase</keyword>
<name>A0A327QBS5_9BACT</name>
<dbReference type="Proteomes" id="UP000249547">
    <property type="component" value="Unassembled WGS sequence"/>
</dbReference>
<keyword evidence="5" id="KW-1185">Reference proteome</keyword>
<dbReference type="Pfam" id="PF00535">
    <property type="entry name" value="Glycos_transf_2"/>
    <property type="match status" value="1"/>
</dbReference>
<evidence type="ECO:0000259" key="3">
    <source>
        <dbReference type="Pfam" id="PF02709"/>
    </source>
</evidence>
<dbReference type="OrthoDB" id="9801954at2"/>
<dbReference type="PANTHER" id="PTHR43685">
    <property type="entry name" value="GLYCOSYLTRANSFERASE"/>
    <property type="match status" value="1"/>
</dbReference>
<evidence type="ECO:0000259" key="2">
    <source>
        <dbReference type="Pfam" id="PF00535"/>
    </source>
</evidence>
<dbReference type="InterPro" id="IPR050834">
    <property type="entry name" value="Glycosyltransf_2"/>
</dbReference>
<evidence type="ECO:0000313" key="4">
    <source>
        <dbReference type="EMBL" id="RAJ01721.1"/>
    </source>
</evidence>
<accession>A0A327QBS5</accession>